<reference evidence="2" key="2">
    <citation type="submission" date="2020-05" db="UniProtKB">
        <authorList>
            <consortium name="EnsemblMetazoa"/>
        </authorList>
    </citation>
    <scope>IDENTIFICATION</scope>
    <source>
        <strain evidence="2">IAEA</strain>
    </source>
</reference>
<dbReference type="Proteomes" id="UP000092445">
    <property type="component" value="Unassembled WGS sequence"/>
</dbReference>
<evidence type="ECO:0000259" key="1">
    <source>
        <dbReference type="Pfam" id="PF00089"/>
    </source>
</evidence>
<dbReference type="InterPro" id="IPR001254">
    <property type="entry name" value="Trypsin_dom"/>
</dbReference>
<proteinExistence type="predicted"/>
<dbReference type="SUPFAM" id="SSF50494">
    <property type="entry name" value="Trypsin-like serine proteases"/>
    <property type="match status" value="1"/>
</dbReference>
<accession>A0A1A9ZNR4</accession>
<feature type="domain" description="Peptidase S1" evidence="1">
    <location>
        <begin position="37"/>
        <end position="112"/>
    </location>
</feature>
<reference evidence="3" key="1">
    <citation type="submission" date="2014-03" db="EMBL/GenBank/DDBJ databases">
        <authorList>
            <person name="Aksoy S."/>
            <person name="Warren W."/>
            <person name="Wilson R.K."/>
        </authorList>
    </citation>
    <scope>NUCLEOTIDE SEQUENCE [LARGE SCALE GENOMIC DNA]</scope>
    <source>
        <strain evidence="3">IAEA</strain>
    </source>
</reference>
<dbReference type="InterPro" id="IPR009003">
    <property type="entry name" value="Peptidase_S1_PA"/>
</dbReference>
<evidence type="ECO:0000313" key="3">
    <source>
        <dbReference type="Proteomes" id="UP000092445"/>
    </source>
</evidence>
<dbReference type="VEuPathDB" id="VectorBase:GPAI020319"/>
<dbReference type="Gene3D" id="2.40.10.10">
    <property type="entry name" value="Trypsin-like serine proteases"/>
    <property type="match status" value="1"/>
</dbReference>
<organism evidence="2 3">
    <name type="scientific">Glossina pallidipes</name>
    <name type="common">Tsetse fly</name>
    <dbReference type="NCBI Taxonomy" id="7398"/>
    <lineage>
        <taxon>Eukaryota</taxon>
        <taxon>Metazoa</taxon>
        <taxon>Ecdysozoa</taxon>
        <taxon>Arthropoda</taxon>
        <taxon>Hexapoda</taxon>
        <taxon>Insecta</taxon>
        <taxon>Pterygota</taxon>
        <taxon>Neoptera</taxon>
        <taxon>Endopterygota</taxon>
        <taxon>Diptera</taxon>
        <taxon>Brachycera</taxon>
        <taxon>Muscomorpha</taxon>
        <taxon>Hippoboscoidea</taxon>
        <taxon>Glossinidae</taxon>
        <taxon>Glossina</taxon>
    </lineage>
</organism>
<dbReference type="GO" id="GO:0006508">
    <property type="term" value="P:proteolysis"/>
    <property type="evidence" value="ECO:0007669"/>
    <property type="project" value="InterPro"/>
</dbReference>
<keyword evidence="3" id="KW-1185">Reference proteome</keyword>
<name>A0A1A9ZNR4_GLOPL</name>
<protein>
    <recommendedName>
        <fullName evidence="1">Peptidase S1 domain-containing protein</fullName>
    </recommendedName>
</protein>
<sequence>MTKEKKSFELIIDKFLPHTRQSERICITGGTSRHALQDRMVKFINVHESFDKDYSTHDDIAVVWLKNPITGDGEFRDIAPLTSHPSPQLDCVAIGWGRLYADSPLTALEMPISQIGHSFNLSETYFKKLPTAHSVFKNIITRLLLAQAHHHAPFLAGLLVTTLLHFVDIYFKLDVDFY</sequence>
<dbReference type="InterPro" id="IPR043504">
    <property type="entry name" value="Peptidase_S1_PA_chymotrypsin"/>
</dbReference>
<dbReference type="EnsemblMetazoa" id="GPAI020319-RA">
    <property type="protein sequence ID" value="GPAI020319-PA"/>
    <property type="gene ID" value="GPAI020319"/>
</dbReference>
<dbReference type="AlphaFoldDB" id="A0A1A9ZNR4"/>
<evidence type="ECO:0000313" key="2">
    <source>
        <dbReference type="EnsemblMetazoa" id="GPAI020319-PA"/>
    </source>
</evidence>
<dbReference type="GO" id="GO:0004252">
    <property type="term" value="F:serine-type endopeptidase activity"/>
    <property type="evidence" value="ECO:0007669"/>
    <property type="project" value="InterPro"/>
</dbReference>
<dbReference type="Pfam" id="PF00089">
    <property type="entry name" value="Trypsin"/>
    <property type="match status" value="1"/>
</dbReference>